<evidence type="ECO:0000256" key="6">
    <source>
        <dbReference type="ARBA" id="ARBA00023180"/>
    </source>
</evidence>
<evidence type="ECO:0000256" key="3">
    <source>
        <dbReference type="ARBA" id="ARBA00022729"/>
    </source>
</evidence>
<keyword evidence="6" id="KW-0325">Glycoprotein</keyword>
<feature type="transmembrane region" description="Helical" evidence="7">
    <location>
        <begin position="66"/>
        <end position="87"/>
    </location>
</feature>
<dbReference type="Gene3D" id="3.80.10.10">
    <property type="entry name" value="Ribonuclease Inhibitor"/>
    <property type="match status" value="2"/>
</dbReference>
<dbReference type="InterPro" id="IPR046956">
    <property type="entry name" value="RLP23-like"/>
</dbReference>
<dbReference type="RefSeq" id="WP_188615688.1">
    <property type="nucleotide sequence ID" value="NZ_BMJT01000011.1"/>
</dbReference>
<evidence type="ECO:0000313" key="9">
    <source>
        <dbReference type="Proteomes" id="UP000616608"/>
    </source>
</evidence>
<organism evidence="8 9">
    <name type="scientific">Lysinibacillus alkalisoli</name>
    <dbReference type="NCBI Taxonomy" id="1911548"/>
    <lineage>
        <taxon>Bacteria</taxon>
        <taxon>Bacillati</taxon>
        <taxon>Bacillota</taxon>
        <taxon>Bacilli</taxon>
        <taxon>Bacillales</taxon>
        <taxon>Bacillaceae</taxon>
        <taxon>Lysinibacillus</taxon>
    </lineage>
</organism>
<keyword evidence="2 7" id="KW-0812">Transmembrane</keyword>
<dbReference type="PANTHER" id="PTHR48063">
    <property type="entry name" value="LRR RECEPTOR-LIKE KINASE"/>
    <property type="match status" value="1"/>
</dbReference>
<dbReference type="SUPFAM" id="SSF52058">
    <property type="entry name" value="L domain-like"/>
    <property type="match status" value="1"/>
</dbReference>
<dbReference type="AlphaFoldDB" id="A0A917LJ19"/>
<evidence type="ECO:0000256" key="1">
    <source>
        <dbReference type="ARBA" id="ARBA00004370"/>
    </source>
</evidence>
<name>A0A917LJ19_9BACI</name>
<keyword evidence="4 7" id="KW-1133">Transmembrane helix</keyword>
<keyword evidence="5 7" id="KW-0472">Membrane</keyword>
<gene>
    <name evidence="8" type="ORF">GCM10007425_27980</name>
</gene>
<comment type="caution">
    <text evidence="8">The sequence shown here is derived from an EMBL/GenBank/DDBJ whole genome shotgun (WGS) entry which is preliminary data.</text>
</comment>
<evidence type="ECO:0000256" key="7">
    <source>
        <dbReference type="SAM" id="Phobius"/>
    </source>
</evidence>
<accession>A0A917LJ19</accession>
<evidence type="ECO:0000256" key="4">
    <source>
        <dbReference type="ARBA" id="ARBA00022989"/>
    </source>
</evidence>
<keyword evidence="9" id="KW-1185">Reference proteome</keyword>
<evidence type="ECO:0000313" key="8">
    <source>
        <dbReference type="EMBL" id="GGG31739.1"/>
    </source>
</evidence>
<dbReference type="InterPro" id="IPR032675">
    <property type="entry name" value="LRR_dom_sf"/>
</dbReference>
<reference evidence="8" key="1">
    <citation type="journal article" date="2014" name="Int. J. Syst. Evol. Microbiol.">
        <title>Complete genome sequence of Corynebacterium casei LMG S-19264T (=DSM 44701T), isolated from a smear-ripened cheese.</title>
        <authorList>
            <consortium name="US DOE Joint Genome Institute (JGI-PGF)"/>
            <person name="Walter F."/>
            <person name="Albersmeier A."/>
            <person name="Kalinowski J."/>
            <person name="Ruckert C."/>
        </authorList>
    </citation>
    <scope>NUCLEOTIDE SEQUENCE</scope>
    <source>
        <strain evidence="8">CGMCC 1.15760</strain>
    </source>
</reference>
<proteinExistence type="predicted"/>
<dbReference type="Proteomes" id="UP000616608">
    <property type="component" value="Unassembled WGS sequence"/>
</dbReference>
<protein>
    <recommendedName>
        <fullName evidence="10">Leucine-rich repeat domain-containing protein</fullName>
    </recommendedName>
</protein>
<comment type="subcellular location">
    <subcellularLocation>
        <location evidence="1">Membrane</location>
    </subcellularLocation>
</comment>
<dbReference type="EMBL" id="BMJT01000011">
    <property type="protein sequence ID" value="GGG31739.1"/>
    <property type="molecule type" value="Genomic_DNA"/>
</dbReference>
<dbReference type="GO" id="GO:0016020">
    <property type="term" value="C:membrane"/>
    <property type="evidence" value="ECO:0007669"/>
    <property type="project" value="UniProtKB-SubCell"/>
</dbReference>
<evidence type="ECO:0000256" key="2">
    <source>
        <dbReference type="ARBA" id="ARBA00022692"/>
    </source>
</evidence>
<sequence>MKIHQMKCPECGGQMQKESANLLQCPFCASKYMIEKEEPYIIEVTQITNHYHYDAPPTKKLVRGGVIGIIIGIILVASMAVVGSGLLTKTLPKEQVEVATRTVPQSGVGIAFVEQVFNKPIAQITTEELASLTYISVRNVERASQWRFDYGFEDYHSETDYQPLTLLIDSDKTLEQLDFTSFTGLQYLHFNDDYELQVDYEKFTLSGLSKLRFYGASFNQPLRQIIEGLAEPTSLVGLEVQLRSEEDVALLAQLPHLTSLKAHIVESNAYDFSLEAMKNYTQLEAISLLTRQGDVSWLTSLSNLTHLSIEMLDGQLQDATLYALPHLESLTLTRQAQLKTIDFVQNMPKLQALHLAHTRVQSLSPLAERTSLLHLTLKHNDALQDLSSIHTLTSLRELDYEGQQTLTATDVGSLPTLQQVTIRTGDLPALHDISQLQSLTLKGSSSFDAAATKVPSVERFALEDVSINEGMLPFTPQQLFVLDSDMDATSFTQLSAQAQQVQLVNSTVYVDQGDITFAPTLQQLTIQNTQPTFVRDGDAISDQAFWAKLQRATSLQQLTVWAQSLDSLDFIVPFASLQSVDFTNNYIKDCAPLLQVPPLQKANLTNNPLTNAGLLRDQVFVIE</sequence>
<dbReference type="PANTHER" id="PTHR48063:SF35">
    <property type="entry name" value="RECEPTOR-LIKE PROTEIN 12"/>
    <property type="match status" value="1"/>
</dbReference>
<reference evidence="8" key="2">
    <citation type="submission" date="2020-09" db="EMBL/GenBank/DDBJ databases">
        <authorList>
            <person name="Sun Q."/>
            <person name="Zhou Y."/>
        </authorList>
    </citation>
    <scope>NUCLEOTIDE SEQUENCE</scope>
    <source>
        <strain evidence="8">CGMCC 1.15760</strain>
    </source>
</reference>
<evidence type="ECO:0008006" key="10">
    <source>
        <dbReference type="Google" id="ProtNLM"/>
    </source>
</evidence>
<evidence type="ECO:0000256" key="5">
    <source>
        <dbReference type="ARBA" id="ARBA00023136"/>
    </source>
</evidence>
<keyword evidence="3" id="KW-0732">Signal</keyword>